<dbReference type="CDD" id="cd00093">
    <property type="entry name" value="HTH_XRE"/>
    <property type="match status" value="1"/>
</dbReference>
<dbReference type="Proteomes" id="UP000244810">
    <property type="component" value="Unassembled WGS sequence"/>
</dbReference>
<evidence type="ECO:0000256" key="1">
    <source>
        <dbReference type="ARBA" id="ARBA00023015"/>
    </source>
</evidence>
<keyword evidence="1" id="KW-0805">Transcription regulation</keyword>
<dbReference type="RefSeq" id="WP_107752598.1">
    <property type="nucleotide sequence ID" value="NZ_QBKF01000008.1"/>
</dbReference>
<dbReference type="OrthoDB" id="189170at2"/>
<dbReference type="EMBL" id="QDDR01000008">
    <property type="protein sequence ID" value="PVE46485.1"/>
    <property type="molecule type" value="Genomic_DNA"/>
</dbReference>
<dbReference type="CDD" id="cd02209">
    <property type="entry name" value="cupin_XRE_C"/>
    <property type="match status" value="1"/>
</dbReference>
<dbReference type="Pfam" id="PF01381">
    <property type="entry name" value="HTH_3"/>
    <property type="match status" value="1"/>
</dbReference>
<keyword evidence="3" id="KW-0804">Transcription</keyword>
<gene>
    <name evidence="6" type="ORF">DDE23_15125</name>
</gene>
<evidence type="ECO:0000313" key="7">
    <source>
        <dbReference type="Proteomes" id="UP000244810"/>
    </source>
</evidence>
<accession>A0A2T7UP36</accession>
<dbReference type="SMART" id="SM00530">
    <property type="entry name" value="HTH_XRE"/>
    <property type="match status" value="1"/>
</dbReference>
<dbReference type="GO" id="GO:0003700">
    <property type="term" value="F:DNA-binding transcription factor activity"/>
    <property type="evidence" value="ECO:0007669"/>
    <property type="project" value="TreeGrafter"/>
</dbReference>
<dbReference type="SUPFAM" id="SSF51182">
    <property type="entry name" value="RmlC-like cupins"/>
    <property type="match status" value="1"/>
</dbReference>
<organism evidence="6 7">
    <name type="scientific">Pararhodobacter aggregans</name>
    <dbReference type="NCBI Taxonomy" id="404875"/>
    <lineage>
        <taxon>Bacteria</taxon>
        <taxon>Pseudomonadati</taxon>
        <taxon>Pseudomonadota</taxon>
        <taxon>Alphaproteobacteria</taxon>
        <taxon>Rhodobacterales</taxon>
        <taxon>Paracoccaceae</taxon>
        <taxon>Pararhodobacter</taxon>
    </lineage>
</organism>
<dbReference type="PANTHER" id="PTHR46797:SF23">
    <property type="entry name" value="HTH-TYPE TRANSCRIPTIONAL REGULATOR SUTR"/>
    <property type="match status" value="1"/>
</dbReference>
<feature type="region of interest" description="Disordered" evidence="4">
    <location>
        <begin position="162"/>
        <end position="183"/>
    </location>
</feature>
<dbReference type="PROSITE" id="PS50943">
    <property type="entry name" value="HTH_CROC1"/>
    <property type="match status" value="1"/>
</dbReference>
<dbReference type="Gene3D" id="2.60.120.10">
    <property type="entry name" value="Jelly Rolls"/>
    <property type="match status" value="1"/>
</dbReference>
<dbReference type="InterPro" id="IPR011051">
    <property type="entry name" value="RmlC_Cupin_sf"/>
</dbReference>
<dbReference type="AlphaFoldDB" id="A0A2T7UP36"/>
<evidence type="ECO:0000256" key="3">
    <source>
        <dbReference type="ARBA" id="ARBA00023163"/>
    </source>
</evidence>
<dbReference type="InterPro" id="IPR013096">
    <property type="entry name" value="Cupin_2"/>
</dbReference>
<dbReference type="Gene3D" id="1.10.260.40">
    <property type="entry name" value="lambda repressor-like DNA-binding domains"/>
    <property type="match status" value="1"/>
</dbReference>
<evidence type="ECO:0000313" key="6">
    <source>
        <dbReference type="EMBL" id="PVE46485.1"/>
    </source>
</evidence>
<dbReference type="Pfam" id="PF07883">
    <property type="entry name" value="Cupin_2"/>
    <property type="match status" value="1"/>
</dbReference>
<proteinExistence type="predicted"/>
<dbReference type="InterPro" id="IPR050807">
    <property type="entry name" value="TransReg_Diox_bact_type"/>
</dbReference>
<name>A0A2T7UP36_9RHOB</name>
<evidence type="ECO:0000256" key="2">
    <source>
        <dbReference type="ARBA" id="ARBA00023125"/>
    </source>
</evidence>
<dbReference type="InterPro" id="IPR014710">
    <property type="entry name" value="RmlC-like_jellyroll"/>
</dbReference>
<keyword evidence="7" id="KW-1185">Reference proteome</keyword>
<comment type="caution">
    <text evidence="6">The sequence shown here is derived from an EMBL/GenBank/DDBJ whole genome shotgun (WGS) entry which is preliminary data.</text>
</comment>
<feature type="domain" description="HTH cro/C1-type" evidence="5">
    <location>
        <begin position="14"/>
        <end position="68"/>
    </location>
</feature>
<dbReference type="GO" id="GO:0003677">
    <property type="term" value="F:DNA binding"/>
    <property type="evidence" value="ECO:0007669"/>
    <property type="project" value="UniProtKB-KW"/>
</dbReference>
<reference evidence="6 7" key="1">
    <citation type="journal article" date="2011" name="Syst. Appl. Microbiol.">
        <title>Defluviimonas denitrificans gen. nov., sp. nov., and Pararhodobacter aggregans gen. nov., sp. nov., non-phototrophic Rhodobacteraceae from the biofilter of a marine aquaculture.</title>
        <authorList>
            <person name="Foesel B.U."/>
            <person name="Drake H.L."/>
            <person name="Schramm A."/>
        </authorList>
    </citation>
    <scope>NUCLEOTIDE SEQUENCE [LARGE SCALE GENOMIC DNA]</scope>
    <source>
        <strain evidence="6 7">D1-19</strain>
    </source>
</reference>
<dbReference type="InterPro" id="IPR001387">
    <property type="entry name" value="Cro/C1-type_HTH"/>
</dbReference>
<dbReference type="GO" id="GO:0005829">
    <property type="term" value="C:cytosol"/>
    <property type="evidence" value="ECO:0007669"/>
    <property type="project" value="TreeGrafter"/>
</dbReference>
<evidence type="ECO:0000256" key="4">
    <source>
        <dbReference type="SAM" id="MobiDB-lite"/>
    </source>
</evidence>
<evidence type="ECO:0000259" key="5">
    <source>
        <dbReference type="PROSITE" id="PS50943"/>
    </source>
</evidence>
<keyword evidence="2" id="KW-0238">DNA-binding</keyword>
<dbReference type="PANTHER" id="PTHR46797">
    <property type="entry name" value="HTH-TYPE TRANSCRIPTIONAL REGULATOR"/>
    <property type="match status" value="1"/>
</dbReference>
<protein>
    <submittedName>
        <fullName evidence="6">XRE family transcriptional regulator</fullName>
    </submittedName>
</protein>
<dbReference type="SUPFAM" id="SSF47413">
    <property type="entry name" value="lambda repressor-like DNA-binding domains"/>
    <property type="match status" value="1"/>
</dbReference>
<dbReference type="InterPro" id="IPR010982">
    <property type="entry name" value="Lambda_DNA-bd_dom_sf"/>
</dbReference>
<sequence>MTETRGGDLVGANLRKARGQAGLSLSQAAELTGVSKAMLGQIERGESSPTLAVLWKLCKGLQLPLTALIGPAATPSTRGPSEGQAPVREGPSFRTLFPFDPRTGCEVFLHDLAPHWQHLSAAHGAGVIEDVFVVEGSVEILLEGEWLRVECGQALRFNADQPHGYRNPRATPSRFHNTMHYPR</sequence>